<dbReference type="AlphaFoldDB" id="D3T0E0"/>
<dbReference type="EMBL" id="AOHS01000024">
    <property type="protein sequence ID" value="ELY31694.1"/>
    <property type="molecule type" value="Genomic_DNA"/>
</dbReference>
<reference evidence="2" key="4">
    <citation type="submission" date="2016-09" db="EMBL/GenBank/DDBJ databases">
        <authorList>
            <person name="Pfeiffer F."/>
        </authorList>
    </citation>
    <scope>NUCLEOTIDE SEQUENCE</scope>
    <source>
        <strain evidence="2">ATCC 43099</strain>
    </source>
</reference>
<dbReference type="EMBL" id="CP001932">
    <property type="protein sequence ID" value="ADD06419.1"/>
    <property type="molecule type" value="Genomic_DNA"/>
</dbReference>
<dbReference type="Proteomes" id="UP000001879">
    <property type="component" value="Chromosome"/>
</dbReference>
<feature type="compositionally biased region" description="Acidic residues" evidence="1">
    <location>
        <begin position="131"/>
        <end position="143"/>
    </location>
</feature>
<keyword evidence="3" id="KW-0966">Cell projection</keyword>
<protein>
    <submittedName>
        <fullName evidence="2">Fla cluster protein FlaF</fullName>
    </submittedName>
    <submittedName>
        <fullName evidence="3">Flagellin</fullName>
    </submittedName>
</protein>
<dbReference type="PaxDb" id="547559-Nmag_2866"/>
<evidence type="ECO:0000313" key="5">
    <source>
        <dbReference type="Proteomes" id="UP000011543"/>
    </source>
</evidence>
<feature type="compositionally biased region" description="Acidic residues" evidence="1">
    <location>
        <begin position="163"/>
        <end position="173"/>
    </location>
</feature>
<dbReference type="OrthoDB" id="62189at2157"/>
<evidence type="ECO:0000313" key="2">
    <source>
        <dbReference type="EMBL" id="ADD06419.1"/>
    </source>
</evidence>
<dbReference type="HOGENOM" id="CLU_145174_0_0_2"/>
<keyword evidence="3" id="KW-0969">Cilium</keyword>
<dbReference type="eggNOG" id="arCOG01824">
    <property type="taxonomic scope" value="Archaea"/>
</dbReference>
<dbReference type="GeneID" id="8825725"/>
<evidence type="ECO:0000313" key="4">
    <source>
        <dbReference type="Proteomes" id="UP000001879"/>
    </source>
</evidence>
<reference evidence="3 5" key="3">
    <citation type="journal article" date="2014" name="PLoS Genet.">
        <title>Phylogenetically driven sequencing of extremely halophilic archaea reveals strategies for static and dynamic osmo-response.</title>
        <authorList>
            <person name="Becker E.A."/>
            <person name="Seitzer P.M."/>
            <person name="Tritt A."/>
            <person name="Larsen D."/>
            <person name="Krusor M."/>
            <person name="Yao A.I."/>
            <person name="Wu D."/>
            <person name="Madern D."/>
            <person name="Eisen J.A."/>
            <person name="Darling A.E."/>
            <person name="Facciotti M.T."/>
        </authorList>
    </citation>
    <scope>NUCLEOTIDE SEQUENCE [LARGE SCALE GENOMIC DNA]</scope>
    <source>
        <strain evidence="5">ATCC 43099 / DSM 3394 / CCM 3739 / CIP 104546 / IAM 13178 / JCM 8861 / NBRC 102185 / NCIMB 2190 / MS3</strain>
        <strain evidence="3">MS-3</strain>
    </source>
</reference>
<dbReference type="KEGG" id="nmg:Nmag_2866"/>
<sequence length="173" mass="18288">MGFSTSGAVLIILVGFLMAVSVIVPTVFSVSSTTGDAFATQNDQLRDQQNTALTIDSFHHIDESDSDTDAIVIITNDGSNSLSVSETTAVVNGHYYPVGPYTEATTIIDGDTEREDSNVWAPGTQLEIELSESDSEVTIDGDSDSIRITTERGVADRATISDSETDGESGGED</sequence>
<organism evidence="2 4">
    <name type="scientific">Natrialba magadii (strain ATCC 43099 / DSM 3394 / CCM 3739 / CIP 104546 / IAM 13178 / JCM 8861 / NBRC 102185 / NCIMB 2190 / MS3)</name>
    <name type="common">Natronobacterium magadii</name>
    <dbReference type="NCBI Taxonomy" id="547559"/>
    <lineage>
        <taxon>Archaea</taxon>
        <taxon>Methanobacteriati</taxon>
        <taxon>Methanobacteriota</taxon>
        <taxon>Stenosarchaea group</taxon>
        <taxon>Halobacteria</taxon>
        <taxon>Halobacteriales</taxon>
        <taxon>Natrialbaceae</taxon>
        <taxon>Natrialba</taxon>
    </lineage>
</organism>
<gene>
    <name evidence="2" type="primary">flaF</name>
    <name evidence="2" type="ordered locus">Nmag_2866</name>
    <name evidence="3" type="ORF">C500_06070</name>
</gene>
<keyword evidence="3" id="KW-0282">Flagellum</keyword>
<reference evidence="2 4" key="2">
    <citation type="journal article" date="2012" name="BMC Genomics">
        <title>A comparative genomics perspective on the genetic content of the alkaliphilic haloarchaeon Natrialba magadii ATCC 43099T.</title>
        <authorList>
            <person name="Siddaramappa S."/>
            <person name="Challacombe J.F."/>
            <person name="Decastro R.E."/>
            <person name="Pfeiffer F."/>
            <person name="Sastre D.E."/>
            <person name="Gimenez M.I."/>
            <person name="Paggi R.A."/>
            <person name="Detter J.C."/>
            <person name="Davenport K.W."/>
            <person name="Goodwin L.A."/>
            <person name="Kyrpides N."/>
            <person name="Tapia R."/>
            <person name="Pitluck S."/>
            <person name="Lucas S."/>
            <person name="Woyke T."/>
            <person name="Maupin-Furlow J.A."/>
        </authorList>
    </citation>
    <scope>NUCLEOTIDE SEQUENCE [LARGE SCALE GENOMIC DNA]</scope>
    <source>
        <strain evidence="2">ATCC 43099</strain>
        <strain evidence="4">ATCC 43099 / DSM 3394 / CCM 3739 / CIP 104546 / IAM 13178 / JCM 8861 / NBRC 102185 / NCIMB 2190 / MS3</strain>
    </source>
</reference>
<dbReference type="RefSeq" id="WP_004267186.1">
    <property type="nucleotide sequence ID" value="NC_013922.1"/>
</dbReference>
<name>D3T0E0_NATMM</name>
<reference evidence="4" key="1">
    <citation type="submission" date="2010-02" db="EMBL/GenBank/DDBJ databases">
        <title>Complete sequence of chromosome of Natrialba magadii ATCC 43099.</title>
        <authorList>
            <consortium name="US DOE Joint Genome Institute"/>
            <person name="Lucas S."/>
            <person name="Copeland A."/>
            <person name="Lapidus A."/>
            <person name="Cheng J.-F."/>
            <person name="Bruce D."/>
            <person name="Goodwin L."/>
            <person name="Pitluck S."/>
            <person name="Davenport K."/>
            <person name="Saunders E."/>
            <person name="Detter J.C."/>
            <person name="Han C."/>
            <person name="Tapia R."/>
            <person name="Land M."/>
            <person name="Hauser L."/>
            <person name="Kyrpides N."/>
            <person name="Mikhailova N."/>
            <person name="De Castro R.E."/>
            <person name="Maupin-Furlow J.A."/>
            <person name="Woyke T."/>
        </authorList>
    </citation>
    <scope>NUCLEOTIDE SEQUENCE [LARGE SCALE GENOMIC DNA]</scope>
    <source>
        <strain evidence="4">ATCC 43099 / DSM 3394 / CCM 3739 / CIP 104546 / IAM 13178 / JCM 8861 / NBRC 102185 / NCIMB 2190 / MS3</strain>
    </source>
</reference>
<evidence type="ECO:0000313" key="3">
    <source>
        <dbReference type="EMBL" id="ELY31694.1"/>
    </source>
</evidence>
<proteinExistence type="predicted"/>
<feature type="region of interest" description="Disordered" evidence="1">
    <location>
        <begin position="131"/>
        <end position="173"/>
    </location>
</feature>
<dbReference type="Proteomes" id="UP000011543">
    <property type="component" value="Unassembled WGS sequence"/>
</dbReference>
<dbReference type="PATRIC" id="fig|547559.17.peg.1174"/>
<keyword evidence="4" id="KW-1185">Reference proteome</keyword>
<accession>D3T0E0</accession>
<evidence type="ECO:0000256" key="1">
    <source>
        <dbReference type="SAM" id="MobiDB-lite"/>
    </source>
</evidence>
<dbReference type="STRING" id="547559.Nmag_2866"/>